<feature type="compositionally biased region" description="Basic and acidic residues" evidence="1">
    <location>
        <begin position="69"/>
        <end position="86"/>
    </location>
</feature>
<keyword evidence="2" id="KW-1185">Reference proteome</keyword>
<gene>
    <name evidence="3" type="primary">LOC102808604</name>
</gene>
<sequence length="202" mass="24197">MASLSESRVRRDKSKSSLDKSGGTTRKNKRKYNSYKQFIGNKEEGQGFADKRKRKIIYEYNKLKHKDRKQQWRELRKQQHLDETDKGSASLSFSGHVQKLDVESKQDEDNTQDDRPKGKRKRMNPFSKDQLEFKRQQEEKQKKMEEAQKIKEDREKALAEYKRKKKETHWKFSQKTKKGQPIMKYRIDHLLDQIQAQTSTNS</sequence>
<feature type="region of interest" description="Disordered" evidence="1">
    <location>
        <begin position="1"/>
        <end position="154"/>
    </location>
</feature>
<accession>A0ABM0M4E4</accession>
<feature type="compositionally biased region" description="Basic and acidic residues" evidence="1">
    <location>
        <begin position="98"/>
        <end position="116"/>
    </location>
</feature>
<dbReference type="GeneID" id="102808604"/>
<name>A0ABM0M4E4_SACKO</name>
<dbReference type="Proteomes" id="UP000694865">
    <property type="component" value="Unplaced"/>
</dbReference>
<dbReference type="Pfam" id="PF08524">
    <property type="entry name" value="rRNA_processing"/>
    <property type="match status" value="1"/>
</dbReference>
<dbReference type="InterPro" id="IPR013730">
    <property type="entry name" value="Fyv7/TAP26"/>
</dbReference>
<reference evidence="3" key="1">
    <citation type="submission" date="2025-08" db="UniProtKB">
        <authorList>
            <consortium name="RefSeq"/>
        </authorList>
    </citation>
    <scope>IDENTIFICATION</scope>
    <source>
        <tissue evidence="3">Testes</tissue>
    </source>
</reference>
<dbReference type="PRINTS" id="PR01854">
    <property type="entry name" value="BR22PROTEIN"/>
</dbReference>
<evidence type="ECO:0000256" key="1">
    <source>
        <dbReference type="SAM" id="MobiDB-lite"/>
    </source>
</evidence>
<feature type="compositionally biased region" description="Basic and acidic residues" evidence="1">
    <location>
        <begin position="129"/>
        <end position="154"/>
    </location>
</feature>
<dbReference type="PANTHER" id="PTHR15657:SF1">
    <property type="entry name" value="THYROID TRANSCRIPTION FACTOR 1-ASSOCIATED PROTEIN 26"/>
    <property type="match status" value="1"/>
</dbReference>
<dbReference type="RefSeq" id="XP_006814885.1">
    <property type="nucleotide sequence ID" value="XM_006814822.1"/>
</dbReference>
<evidence type="ECO:0000313" key="2">
    <source>
        <dbReference type="Proteomes" id="UP000694865"/>
    </source>
</evidence>
<organism evidence="2 3">
    <name type="scientific">Saccoglossus kowalevskii</name>
    <name type="common">Acorn worm</name>
    <dbReference type="NCBI Taxonomy" id="10224"/>
    <lineage>
        <taxon>Eukaryota</taxon>
        <taxon>Metazoa</taxon>
        <taxon>Hemichordata</taxon>
        <taxon>Enteropneusta</taxon>
        <taxon>Harrimaniidae</taxon>
        <taxon>Saccoglossus</taxon>
    </lineage>
</organism>
<proteinExistence type="predicted"/>
<evidence type="ECO:0000313" key="3">
    <source>
        <dbReference type="RefSeq" id="XP_006814885.1"/>
    </source>
</evidence>
<dbReference type="PANTHER" id="PTHR15657">
    <property type="entry name" value="THYROID TRANSCRIPTION FACTOR 1-ASSOCIATED PROTEIN 26"/>
    <property type="match status" value="1"/>
</dbReference>
<protein>
    <submittedName>
        <fullName evidence="3">Thyroid transcription factor 1-associated protein 26 homolog</fullName>
    </submittedName>
</protein>